<name>A0A1Q6S7T4_9FIRM</name>
<dbReference type="AlphaFoldDB" id="A0A1Q6S7T4"/>
<dbReference type="Proteomes" id="UP000479531">
    <property type="component" value="Unassembled WGS sequence"/>
</dbReference>
<evidence type="ECO:0000313" key="5">
    <source>
        <dbReference type="EMBL" id="RHG29118.1"/>
    </source>
</evidence>
<feature type="transmembrane region" description="Helical" evidence="1">
    <location>
        <begin position="81"/>
        <end position="101"/>
    </location>
</feature>
<feature type="transmembrane region" description="Helical" evidence="1">
    <location>
        <begin position="113"/>
        <end position="137"/>
    </location>
</feature>
<evidence type="ECO:0000313" key="6">
    <source>
        <dbReference type="EMBL" id="RHN01159.1"/>
    </source>
</evidence>
<evidence type="ECO:0000313" key="9">
    <source>
        <dbReference type="Proteomes" id="UP000284051"/>
    </source>
</evidence>
<evidence type="ECO:0000313" key="2">
    <source>
        <dbReference type="EMBL" id="MTR84760.1"/>
    </source>
</evidence>
<evidence type="ECO:0000313" key="11">
    <source>
        <dbReference type="Proteomes" id="UP000479531"/>
    </source>
</evidence>
<organism evidence="3 11">
    <name type="scientific">Roseburia intestinalis</name>
    <dbReference type="NCBI Taxonomy" id="166486"/>
    <lineage>
        <taxon>Bacteria</taxon>
        <taxon>Bacillati</taxon>
        <taxon>Bacillota</taxon>
        <taxon>Clostridia</taxon>
        <taxon>Lachnospirales</taxon>
        <taxon>Lachnospiraceae</taxon>
        <taxon>Roseburia</taxon>
    </lineage>
</organism>
<dbReference type="Proteomes" id="UP000283586">
    <property type="component" value="Unassembled WGS sequence"/>
</dbReference>
<reference evidence="3 11" key="3">
    <citation type="submission" date="2019-10" db="EMBL/GenBank/DDBJ databases">
        <title>Roseburia spp. ameliorate alcoholic fatty liver via restoration of gut barrier function.</title>
        <authorList>
            <person name="Seo B."/>
            <person name="Ko G."/>
        </authorList>
    </citation>
    <scope>NUCLEOTIDE SEQUENCE [LARGE SCALE GENOMIC DNA]</scope>
    <source>
        <strain evidence="3 11">SNUG30017</strain>
    </source>
</reference>
<evidence type="ECO:0000313" key="7">
    <source>
        <dbReference type="Proteomes" id="UP000283513"/>
    </source>
</evidence>
<dbReference type="EMBL" id="WGGT01000005">
    <property type="protein sequence ID" value="MVQ45325.1"/>
    <property type="molecule type" value="Genomic_DNA"/>
</dbReference>
<reference evidence="2 10" key="2">
    <citation type="journal article" date="2019" name="Nat. Med.">
        <title>A library of human gut bacterial isolates paired with longitudinal multiomics data enables mechanistic microbiome research.</title>
        <authorList>
            <person name="Poyet M."/>
            <person name="Groussin M."/>
            <person name="Gibbons S.M."/>
            <person name="Avila-Pacheco J."/>
            <person name="Jiang X."/>
            <person name="Kearney S.M."/>
            <person name="Perrotta A.R."/>
            <person name="Berdy B."/>
            <person name="Zhao S."/>
            <person name="Lieberman T.D."/>
            <person name="Swanson P.K."/>
            <person name="Smith M."/>
            <person name="Roesemann S."/>
            <person name="Alexander J.E."/>
            <person name="Rich S.A."/>
            <person name="Livny J."/>
            <person name="Vlamakis H."/>
            <person name="Clish C."/>
            <person name="Bullock K."/>
            <person name="Deik A."/>
            <person name="Scott J."/>
            <person name="Pierce K.A."/>
            <person name="Xavier R.J."/>
            <person name="Alm E.J."/>
        </authorList>
    </citation>
    <scope>NUCLEOTIDE SEQUENCE [LARGE SCALE GENOMIC DNA]</scope>
    <source>
        <strain evidence="2 10">BIOML-A1</strain>
    </source>
</reference>
<dbReference type="OrthoDB" id="2064315at2"/>
<gene>
    <name evidence="5" type="ORF">DW264_08425</name>
    <name evidence="4" type="ORF">DW856_03195</name>
    <name evidence="6" type="ORF">DWZ31_19840</name>
    <name evidence="3" type="ORF">GCK47_06330</name>
    <name evidence="2" type="ORF">GMD50_06750</name>
</gene>
<proteinExistence type="predicted"/>
<dbReference type="EMBL" id="QRQN01000076">
    <property type="protein sequence ID" value="RHN01159.1"/>
    <property type="molecule type" value="Genomic_DNA"/>
</dbReference>
<evidence type="ECO:0000313" key="8">
    <source>
        <dbReference type="Proteomes" id="UP000283586"/>
    </source>
</evidence>
<dbReference type="Proteomes" id="UP000283513">
    <property type="component" value="Unassembled WGS sequence"/>
</dbReference>
<evidence type="ECO:0000256" key="1">
    <source>
        <dbReference type="SAM" id="Phobius"/>
    </source>
</evidence>
<feature type="transmembrane region" description="Helical" evidence="1">
    <location>
        <begin position="51"/>
        <end position="69"/>
    </location>
</feature>
<protein>
    <submittedName>
        <fullName evidence="3">Uncharacterized protein</fullName>
    </submittedName>
</protein>
<dbReference type="Proteomes" id="UP000284051">
    <property type="component" value="Unassembled WGS sequence"/>
</dbReference>
<dbReference type="EMBL" id="WNAJ01000006">
    <property type="protein sequence ID" value="MTR84760.1"/>
    <property type="molecule type" value="Genomic_DNA"/>
</dbReference>
<dbReference type="EMBL" id="QSHO01000002">
    <property type="protein sequence ID" value="RHC19889.1"/>
    <property type="molecule type" value="Genomic_DNA"/>
</dbReference>
<dbReference type="Pfam" id="PF19639">
    <property type="entry name" value="DUF6142"/>
    <property type="match status" value="1"/>
</dbReference>
<evidence type="ECO:0000313" key="10">
    <source>
        <dbReference type="Proteomes" id="UP000478483"/>
    </source>
</evidence>
<keyword evidence="1" id="KW-0472">Membrane</keyword>
<dbReference type="InterPro" id="IPR046140">
    <property type="entry name" value="DUF6142"/>
</dbReference>
<sequence>MIFESGMEISDKNICLTGKWIKIMKMRINKMHTRHKRGYKFTDKKQSKRGIAAWILSVISLGGLIAVIACSFQDGGNGSMYLGSAGVSSMFVGVIALFNAIVSLREENSYRFFPYLATVCSFLAVGVWAALYIVGFLL</sequence>
<dbReference type="EMBL" id="QRID01000006">
    <property type="protein sequence ID" value="RHG29118.1"/>
    <property type="molecule type" value="Genomic_DNA"/>
</dbReference>
<evidence type="ECO:0000313" key="4">
    <source>
        <dbReference type="EMBL" id="RHC19889.1"/>
    </source>
</evidence>
<keyword evidence="1" id="KW-1133">Transmembrane helix</keyword>
<accession>A0A1Q6S7T4</accession>
<keyword evidence="1" id="KW-0812">Transmembrane</keyword>
<comment type="caution">
    <text evidence="3">The sequence shown here is derived from an EMBL/GenBank/DDBJ whole genome shotgun (WGS) entry which is preliminary data.</text>
</comment>
<evidence type="ECO:0000313" key="3">
    <source>
        <dbReference type="EMBL" id="MVQ45325.1"/>
    </source>
</evidence>
<dbReference type="Proteomes" id="UP000478483">
    <property type="component" value="Unassembled WGS sequence"/>
</dbReference>
<reference evidence="7 8" key="1">
    <citation type="submission" date="2018-08" db="EMBL/GenBank/DDBJ databases">
        <title>A genome reference for cultivated species of the human gut microbiota.</title>
        <authorList>
            <person name="Zou Y."/>
            <person name="Xue W."/>
            <person name="Luo G."/>
        </authorList>
    </citation>
    <scope>NUCLEOTIDE SEQUENCE [LARGE SCALE GENOMIC DNA]</scope>
    <source>
        <strain evidence="6 8">AF31-21AC</strain>
        <strain evidence="5 9">AM22-21LB</strain>
        <strain evidence="4 7">AM37-1AC</strain>
    </source>
</reference>